<proteinExistence type="predicted"/>
<feature type="transmembrane region" description="Helical" evidence="3">
    <location>
        <begin position="226"/>
        <end position="245"/>
    </location>
</feature>
<feature type="chain" id="PRO_5018036862" description="Yeast cell wall synthesis Kre9/Knh1-like N-terminal domain-containing protein" evidence="4">
    <location>
        <begin position="21"/>
        <end position="246"/>
    </location>
</feature>
<dbReference type="OrthoDB" id="4094614at2759"/>
<dbReference type="AlphaFoldDB" id="A0A3N4IWM6"/>
<protein>
    <recommendedName>
        <fullName evidence="5">Yeast cell wall synthesis Kre9/Knh1-like N-terminal domain-containing protein</fullName>
    </recommendedName>
</protein>
<keyword evidence="3" id="KW-0472">Membrane</keyword>
<keyword evidence="3" id="KW-1133">Transmembrane helix</keyword>
<organism evidence="6 7">
    <name type="scientific">Choiromyces venosus 120613-1</name>
    <dbReference type="NCBI Taxonomy" id="1336337"/>
    <lineage>
        <taxon>Eukaryota</taxon>
        <taxon>Fungi</taxon>
        <taxon>Dikarya</taxon>
        <taxon>Ascomycota</taxon>
        <taxon>Pezizomycotina</taxon>
        <taxon>Pezizomycetes</taxon>
        <taxon>Pezizales</taxon>
        <taxon>Tuberaceae</taxon>
        <taxon>Choiromyces</taxon>
    </lineage>
</organism>
<keyword evidence="1 4" id="KW-0732">Signal</keyword>
<dbReference type="InterPro" id="IPR052982">
    <property type="entry name" value="SRP1/TIP1-like"/>
</dbReference>
<accession>A0A3N4IWM6</accession>
<feature type="signal peptide" evidence="4">
    <location>
        <begin position="1"/>
        <end position="20"/>
    </location>
</feature>
<name>A0A3N4IWM6_9PEZI</name>
<evidence type="ECO:0000256" key="4">
    <source>
        <dbReference type="SAM" id="SignalP"/>
    </source>
</evidence>
<feature type="compositionally biased region" description="Low complexity" evidence="2">
    <location>
        <begin position="164"/>
        <end position="220"/>
    </location>
</feature>
<evidence type="ECO:0000256" key="3">
    <source>
        <dbReference type="SAM" id="Phobius"/>
    </source>
</evidence>
<dbReference type="InterPro" id="IPR018466">
    <property type="entry name" value="Kre9/Knh1-like_N"/>
</dbReference>
<evidence type="ECO:0000256" key="1">
    <source>
        <dbReference type="ARBA" id="ARBA00022729"/>
    </source>
</evidence>
<evidence type="ECO:0000313" key="6">
    <source>
        <dbReference type="EMBL" id="RPA89218.1"/>
    </source>
</evidence>
<dbReference type="STRING" id="1336337.A0A3N4IWM6"/>
<evidence type="ECO:0000313" key="7">
    <source>
        <dbReference type="Proteomes" id="UP000276215"/>
    </source>
</evidence>
<keyword evidence="3" id="KW-0812">Transmembrane</keyword>
<feature type="region of interest" description="Disordered" evidence="2">
    <location>
        <begin position="117"/>
        <end position="220"/>
    </location>
</feature>
<evidence type="ECO:0000259" key="5">
    <source>
        <dbReference type="Pfam" id="PF10342"/>
    </source>
</evidence>
<reference evidence="6 7" key="1">
    <citation type="journal article" date="2018" name="Nat. Ecol. Evol.">
        <title>Pezizomycetes genomes reveal the molecular basis of ectomycorrhizal truffle lifestyle.</title>
        <authorList>
            <person name="Murat C."/>
            <person name="Payen T."/>
            <person name="Noel B."/>
            <person name="Kuo A."/>
            <person name="Morin E."/>
            <person name="Chen J."/>
            <person name="Kohler A."/>
            <person name="Krizsan K."/>
            <person name="Balestrini R."/>
            <person name="Da Silva C."/>
            <person name="Montanini B."/>
            <person name="Hainaut M."/>
            <person name="Levati E."/>
            <person name="Barry K.W."/>
            <person name="Belfiori B."/>
            <person name="Cichocki N."/>
            <person name="Clum A."/>
            <person name="Dockter R.B."/>
            <person name="Fauchery L."/>
            <person name="Guy J."/>
            <person name="Iotti M."/>
            <person name="Le Tacon F."/>
            <person name="Lindquist E.A."/>
            <person name="Lipzen A."/>
            <person name="Malagnac F."/>
            <person name="Mello A."/>
            <person name="Molinier V."/>
            <person name="Miyauchi S."/>
            <person name="Poulain J."/>
            <person name="Riccioni C."/>
            <person name="Rubini A."/>
            <person name="Sitrit Y."/>
            <person name="Splivallo R."/>
            <person name="Traeger S."/>
            <person name="Wang M."/>
            <person name="Zifcakova L."/>
            <person name="Wipf D."/>
            <person name="Zambonelli A."/>
            <person name="Paolocci F."/>
            <person name="Nowrousian M."/>
            <person name="Ottonello S."/>
            <person name="Baldrian P."/>
            <person name="Spatafora J.W."/>
            <person name="Henrissat B."/>
            <person name="Nagy L.G."/>
            <person name="Aury J.M."/>
            <person name="Wincker P."/>
            <person name="Grigoriev I.V."/>
            <person name="Bonfante P."/>
            <person name="Martin F.M."/>
        </authorList>
    </citation>
    <scope>NUCLEOTIDE SEQUENCE [LARGE SCALE GENOMIC DNA]</scope>
    <source>
        <strain evidence="6 7">120613-1</strain>
    </source>
</reference>
<dbReference type="EMBL" id="ML120601">
    <property type="protein sequence ID" value="RPA89218.1"/>
    <property type="molecule type" value="Genomic_DNA"/>
</dbReference>
<dbReference type="Pfam" id="PF10342">
    <property type="entry name" value="Kre9_KNH"/>
    <property type="match status" value="1"/>
</dbReference>
<dbReference type="Proteomes" id="UP000276215">
    <property type="component" value="Unassembled WGS sequence"/>
</dbReference>
<dbReference type="PANTHER" id="PTHR40633:SF1">
    <property type="entry name" value="GPI ANCHORED SERINE-THREONINE RICH PROTEIN (AFU_ORTHOLOGUE AFUA_1G03630)"/>
    <property type="match status" value="1"/>
</dbReference>
<dbReference type="PANTHER" id="PTHR40633">
    <property type="entry name" value="MATRIX PROTEIN, PUTATIVE (AFU_ORTHOLOGUE AFUA_8G05410)-RELATED"/>
    <property type="match status" value="1"/>
</dbReference>
<evidence type="ECO:0000256" key="2">
    <source>
        <dbReference type="SAM" id="MobiDB-lite"/>
    </source>
</evidence>
<feature type="domain" description="Yeast cell wall synthesis Kre9/Knh1-like N-terminal" evidence="5">
    <location>
        <begin position="28"/>
        <end position="114"/>
    </location>
</feature>
<gene>
    <name evidence="6" type="ORF">L873DRAFT_703722</name>
</gene>
<sequence>MRFFTSSLLAIAALASAVFAAENPISKPDGSVPLVAGEPVTVTWTPTTAGPITLKLRQGPSNDLKDLLVVVGAYANSGTFTWTIPADMPSGDNYAFQISDDKTTDVNYTPLLTIKSDVAPKSSSGSSAATSSTSSGSTSSVATTSKPEITTKPAHNATQSTMVTPTTAASNETMTTTVGSSNGTTTTATGGKNVTKLTTSASGYTSPSSTGSTGGTAAPSSGAVSLVMNSPLALVVCVLGAVMYLN</sequence>
<feature type="compositionally biased region" description="Low complexity" evidence="2">
    <location>
        <begin position="122"/>
        <end position="145"/>
    </location>
</feature>
<keyword evidence="7" id="KW-1185">Reference proteome</keyword>